<evidence type="ECO:0000256" key="1">
    <source>
        <dbReference type="SAM" id="SignalP"/>
    </source>
</evidence>
<feature type="signal peptide" evidence="1">
    <location>
        <begin position="1"/>
        <end position="31"/>
    </location>
</feature>
<dbReference type="EMBL" id="CYZA01000010">
    <property type="protein sequence ID" value="CUO09125.1"/>
    <property type="molecule type" value="Genomic_DNA"/>
</dbReference>
<gene>
    <name evidence="2" type="ORF">ERS852395_02058</name>
</gene>
<dbReference type="Proteomes" id="UP000095447">
    <property type="component" value="Unassembled WGS sequence"/>
</dbReference>
<keyword evidence="1" id="KW-0732">Signal</keyword>
<sequence length="237" mass="25437">MKKTSKKLLSFLLAFGMILSMFAVTSATSWAADEHVPASATLVAYPKPATESLASLSSKVSGLKSSNKAVVTVKLSKSTYGTSQTYYTILAVPKKAGTATVSFKCQGKTYKIKVTVKKYVNPVKSVKIGATTVPGSRFKSSSETSLSYAKFAGKKVKTTVTLAKGWKLDKLYIYSGNNPANGSMKPAIEYLQKGWMRSESVANGSKIPVAGGKGFRIMFTAVNSKTGIKERITIELR</sequence>
<reference evidence="2 3" key="1">
    <citation type="submission" date="2015-09" db="EMBL/GenBank/DDBJ databases">
        <authorList>
            <consortium name="Pathogen Informatics"/>
        </authorList>
    </citation>
    <scope>NUCLEOTIDE SEQUENCE [LARGE SCALE GENOMIC DNA]</scope>
    <source>
        <strain evidence="2 3">2789STDY5608838</strain>
    </source>
</reference>
<dbReference type="RefSeq" id="WP_055053563.1">
    <property type="nucleotide sequence ID" value="NZ_CYZA01000010.1"/>
</dbReference>
<name>A0A174CBA0_9FIRM</name>
<dbReference type="AlphaFoldDB" id="A0A174CBA0"/>
<organism evidence="2 3">
    <name type="scientific">Blautia obeum</name>
    <dbReference type="NCBI Taxonomy" id="40520"/>
    <lineage>
        <taxon>Bacteria</taxon>
        <taxon>Bacillati</taxon>
        <taxon>Bacillota</taxon>
        <taxon>Clostridia</taxon>
        <taxon>Lachnospirales</taxon>
        <taxon>Lachnospiraceae</taxon>
        <taxon>Blautia</taxon>
    </lineage>
</organism>
<evidence type="ECO:0000313" key="3">
    <source>
        <dbReference type="Proteomes" id="UP000095447"/>
    </source>
</evidence>
<feature type="chain" id="PRO_5008019052" evidence="1">
    <location>
        <begin position="32"/>
        <end position="237"/>
    </location>
</feature>
<proteinExistence type="predicted"/>
<accession>A0A174CBA0</accession>
<protein>
    <submittedName>
        <fullName evidence="2">Uncharacterized protein</fullName>
    </submittedName>
</protein>
<evidence type="ECO:0000313" key="2">
    <source>
        <dbReference type="EMBL" id="CUO09125.1"/>
    </source>
</evidence>